<reference evidence="1 2" key="1">
    <citation type="submission" date="2024-06" db="EMBL/GenBank/DDBJ databases">
        <title>Genomic Encyclopedia of Type Strains, Phase IV (KMG-IV): sequencing the most valuable type-strain genomes for metagenomic binning, comparative biology and taxonomic classification.</title>
        <authorList>
            <person name="Goeker M."/>
        </authorList>
    </citation>
    <scope>NUCLEOTIDE SEQUENCE [LARGE SCALE GENOMIC DNA]</scope>
    <source>
        <strain evidence="1 2">DSM 28303</strain>
    </source>
</reference>
<protein>
    <recommendedName>
        <fullName evidence="3">Phage protein</fullName>
    </recommendedName>
</protein>
<proteinExistence type="predicted"/>
<dbReference type="Pfam" id="PF07761">
    <property type="entry name" value="DUF1617"/>
    <property type="match status" value="1"/>
</dbReference>
<dbReference type="EMBL" id="JBEPLO010000021">
    <property type="protein sequence ID" value="MET3558710.1"/>
    <property type="molecule type" value="Genomic_DNA"/>
</dbReference>
<dbReference type="RefSeq" id="WP_354365833.1">
    <property type="nucleotide sequence ID" value="NZ_JBEPLO010000021.1"/>
</dbReference>
<dbReference type="Proteomes" id="UP001549122">
    <property type="component" value="Unassembled WGS sequence"/>
</dbReference>
<gene>
    <name evidence="1" type="ORF">ABID29_001836</name>
</gene>
<keyword evidence="2" id="KW-1185">Reference proteome</keyword>
<sequence>MKLTLKNNQLTTLSTILERVQPKNMKANRGRAKLIAKVQEKFTEYYQDESDILKEYCEADEHGQIVSDGAGGLKLKDPDKLAEVRQLQSELSEEEITLEAGEYASRYKAFFDWLAEAEDDFSATEVILIDDLLEQYEGGTDGL</sequence>
<dbReference type="InterPro" id="IPR011675">
    <property type="entry name" value="DUF1617"/>
</dbReference>
<name>A0ABV2FJT2_9STRE</name>
<evidence type="ECO:0000313" key="2">
    <source>
        <dbReference type="Proteomes" id="UP001549122"/>
    </source>
</evidence>
<accession>A0ABV2FJT2</accession>
<evidence type="ECO:0000313" key="1">
    <source>
        <dbReference type="EMBL" id="MET3558710.1"/>
    </source>
</evidence>
<organism evidence="1 2">
    <name type="scientific">Streptococcus rupicaprae</name>
    <dbReference type="NCBI Taxonomy" id="759619"/>
    <lineage>
        <taxon>Bacteria</taxon>
        <taxon>Bacillati</taxon>
        <taxon>Bacillota</taxon>
        <taxon>Bacilli</taxon>
        <taxon>Lactobacillales</taxon>
        <taxon>Streptococcaceae</taxon>
        <taxon>Streptococcus</taxon>
    </lineage>
</organism>
<evidence type="ECO:0008006" key="3">
    <source>
        <dbReference type="Google" id="ProtNLM"/>
    </source>
</evidence>
<comment type="caution">
    <text evidence="1">The sequence shown here is derived from an EMBL/GenBank/DDBJ whole genome shotgun (WGS) entry which is preliminary data.</text>
</comment>